<proteinExistence type="evidence at transcript level"/>
<organism evidence="1">
    <name type="scientific">Macaca fascicularis</name>
    <name type="common">Crab-eating macaque</name>
    <name type="synonym">Cynomolgus monkey</name>
    <dbReference type="NCBI Taxonomy" id="9541"/>
    <lineage>
        <taxon>Eukaryota</taxon>
        <taxon>Metazoa</taxon>
        <taxon>Chordata</taxon>
        <taxon>Craniata</taxon>
        <taxon>Vertebrata</taxon>
        <taxon>Euteleostomi</taxon>
        <taxon>Mammalia</taxon>
        <taxon>Eutheria</taxon>
        <taxon>Euarchontoglires</taxon>
        <taxon>Primates</taxon>
        <taxon>Haplorrhini</taxon>
        <taxon>Catarrhini</taxon>
        <taxon>Cercopithecidae</taxon>
        <taxon>Cercopithecinae</taxon>
        <taxon>Macaca</taxon>
    </lineage>
</organism>
<dbReference type="EMBL" id="AB174275">
    <property type="protein sequence ID" value="BAE91337.1"/>
    <property type="molecule type" value="mRNA"/>
</dbReference>
<accession>I7GEL7</accession>
<name>I7GEL7_MACFA</name>
<evidence type="ECO:0000313" key="1">
    <source>
        <dbReference type="EMBL" id="BAE91337.1"/>
    </source>
</evidence>
<protein>
    <submittedName>
        <fullName evidence="1">Macaca fascicularis brain cDNA, clone: QtrA-15781</fullName>
    </submittedName>
</protein>
<sequence>MLSFLVCKIGENRVNYEIGKRGFIHNAWHSVWHIPHTKGLTNNCDTSNDR</sequence>
<dbReference type="AlphaFoldDB" id="I7GEL7"/>
<reference evidence="1" key="1">
    <citation type="journal article" date="2007" name="PLoS Biol.">
        <title>Rate of evolution in brain-expressed genes in humans and other primates.</title>
        <authorList>
            <person name="Wang H.-Y."/>
            <person name="Chien H.-C."/>
            <person name="Osada N."/>
            <person name="Hashimoto K."/>
            <person name="Sugano S."/>
            <person name="Gojobori T."/>
            <person name="Chou C.-K."/>
            <person name="Tsai S.-F."/>
            <person name="Wu C.-I."/>
            <person name="Shen C.-K.J."/>
        </authorList>
    </citation>
    <scope>NUCLEOTIDE SEQUENCE</scope>
</reference>